<comment type="subunit">
    <text evidence="1 6">Monomer and homodimer.</text>
</comment>
<evidence type="ECO:0000313" key="8">
    <source>
        <dbReference type="Proteomes" id="UP000614469"/>
    </source>
</evidence>
<dbReference type="AlphaFoldDB" id="A0A8J6NI00"/>
<evidence type="ECO:0000256" key="4">
    <source>
        <dbReference type="ARBA" id="ARBA00023295"/>
    </source>
</evidence>
<reference evidence="7 8" key="1">
    <citation type="submission" date="2020-08" db="EMBL/GenBank/DDBJ databases">
        <title>Bridging the membrane lipid divide: bacteria of the FCB group superphylum have the potential to synthesize archaeal ether lipids.</title>
        <authorList>
            <person name="Villanueva L."/>
            <person name="Von Meijenfeldt F.A.B."/>
            <person name="Westbye A.B."/>
            <person name="Yadav S."/>
            <person name="Hopmans E.C."/>
            <person name="Dutilh B.E."/>
            <person name="Sinninghe Damste J.S."/>
        </authorList>
    </citation>
    <scope>NUCLEOTIDE SEQUENCE [LARGE SCALE GENOMIC DNA]</scope>
    <source>
        <strain evidence="7">NIOZ-UU36</strain>
    </source>
</reference>
<evidence type="ECO:0000313" key="7">
    <source>
        <dbReference type="EMBL" id="MBC8334158.1"/>
    </source>
</evidence>
<dbReference type="SUPFAM" id="SSF52309">
    <property type="entry name" value="N-(deoxy)ribosyltransferase-like"/>
    <property type="match status" value="1"/>
</dbReference>
<comment type="caution">
    <text evidence="6">Lacks conserved residue(s) required for the propagation of feature annotation.</text>
</comment>
<comment type="catalytic activity">
    <reaction evidence="5">
        <text>5-hydroxymethyl-dUMP + H2O = 5-hydroxymethyluracil + 2-deoxy-D-ribose 5-phosphate</text>
        <dbReference type="Rhea" id="RHEA:77099"/>
        <dbReference type="ChEBI" id="CHEBI:15377"/>
        <dbReference type="ChEBI" id="CHEBI:16964"/>
        <dbReference type="ChEBI" id="CHEBI:62877"/>
        <dbReference type="ChEBI" id="CHEBI:90409"/>
    </reaction>
    <physiologicalReaction direction="left-to-right" evidence="5">
        <dbReference type="Rhea" id="RHEA:77100"/>
    </physiologicalReaction>
</comment>
<dbReference type="Proteomes" id="UP000614469">
    <property type="component" value="Unassembled WGS sequence"/>
</dbReference>
<protein>
    <recommendedName>
        <fullName evidence="6">Putative 2'-deoxynucleoside 5'-phosphate N-hydrolase 1</fullName>
        <ecNumber evidence="6">3.2.2.-</ecNumber>
    </recommendedName>
</protein>
<dbReference type="EMBL" id="JACNJN010000051">
    <property type="protein sequence ID" value="MBC8334158.1"/>
    <property type="molecule type" value="Genomic_DNA"/>
</dbReference>
<proteinExistence type="inferred from homology"/>
<dbReference type="Gene3D" id="3.40.50.450">
    <property type="match status" value="1"/>
</dbReference>
<dbReference type="InterPro" id="IPR028607">
    <property type="entry name" value="DNPH1"/>
</dbReference>
<dbReference type="GO" id="GO:0070694">
    <property type="term" value="F:5-hydroxymethyl-dUMP N-hydrolase activity"/>
    <property type="evidence" value="ECO:0007669"/>
    <property type="project" value="InterPro"/>
</dbReference>
<dbReference type="GO" id="GO:0009116">
    <property type="term" value="P:nucleoside metabolic process"/>
    <property type="evidence" value="ECO:0007669"/>
    <property type="project" value="UniProtKB-UniRule"/>
</dbReference>
<dbReference type="GO" id="GO:0009117">
    <property type="term" value="P:nucleotide metabolic process"/>
    <property type="evidence" value="ECO:0007669"/>
    <property type="project" value="UniProtKB-KW"/>
</dbReference>
<keyword evidence="3 6" id="KW-0546">Nucleotide metabolism</keyword>
<feature type="binding site" description="in other chain" evidence="6">
    <location>
        <position position="83"/>
    </location>
    <ligand>
        <name>substrate</name>
        <note>ligand shared between homodimeric partners</note>
    </ligand>
</feature>
<comment type="function">
    <text evidence="6">Catalyzes the cleavage of the N-glycosidic bond of deoxyribonucleoside 5'-monophosphates to yield deoxyribose 5-phosphate and a purine or pyrimidine base.</text>
</comment>
<comment type="caution">
    <text evidence="7">The sequence shown here is derived from an EMBL/GenBank/DDBJ whole genome shotgun (WGS) entry which is preliminary data.</text>
</comment>
<dbReference type="InterPro" id="IPR007710">
    <property type="entry name" value="Nucleoside_deoxyribTrfase"/>
</dbReference>
<dbReference type="PANTHER" id="PTHR15364:SF0">
    <property type="entry name" value="2'-DEOXYNUCLEOSIDE 5'-PHOSPHATE N-HYDROLASE 1"/>
    <property type="match status" value="1"/>
</dbReference>
<feature type="binding site" description="in other chain" evidence="6">
    <location>
        <position position="19"/>
    </location>
    <ligand>
        <name>substrate</name>
        <note>ligand shared between homodimeric partners</note>
    </ligand>
</feature>
<evidence type="ECO:0000256" key="1">
    <source>
        <dbReference type="ARBA" id="ARBA00011407"/>
    </source>
</evidence>
<dbReference type="Pfam" id="PF05014">
    <property type="entry name" value="Nuc_deoxyrib_tr"/>
    <property type="match status" value="1"/>
</dbReference>
<dbReference type="GO" id="GO:0009159">
    <property type="term" value="P:deoxyribonucleoside monophosphate catabolic process"/>
    <property type="evidence" value="ECO:0007669"/>
    <property type="project" value="InterPro"/>
</dbReference>
<keyword evidence="4 6" id="KW-0326">Glycosidase</keyword>
<evidence type="ECO:0000256" key="2">
    <source>
        <dbReference type="ARBA" id="ARBA00022801"/>
    </source>
</evidence>
<evidence type="ECO:0000256" key="3">
    <source>
        <dbReference type="ARBA" id="ARBA00023080"/>
    </source>
</evidence>
<evidence type="ECO:0000256" key="5">
    <source>
        <dbReference type="ARBA" id="ARBA00047460"/>
    </source>
</evidence>
<accession>A0A8J6NI00</accession>
<sequence length="139" mass="15356">MKIYFACSITGGREYEKNYQAITRYLLDQGYEVPTAHLADSNILDLERVVVPGEIYARDVDWIQASDILIAEVSVPSHGVGYEIGYALNLGKPVLCLYQAGRAVSKMITGNPDPLLSVNAYEDIEQALAQINTFVKIVT</sequence>
<comment type="catalytic activity">
    <reaction evidence="6">
        <text>a pyrimidine 2'-deoxyribonucleoside 5'-phosphate + H2O = a pyrimidine nucleobase + 2-deoxy-D-ribose 5-phosphate</text>
        <dbReference type="Rhea" id="RHEA:57852"/>
        <dbReference type="ChEBI" id="CHEBI:15377"/>
        <dbReference type="ChEBI" id="CHEBI:26432"/>
        <dbReference type="ChEBI" id="CHEBI:62877"/>
        <dbReference type="ChEBI" id="CHEBI:142209"/>
    </reaction>
</comment>
<gene>
    <name evidence="7" type="ORF">H8E29_02745</name>
</gene>
<dbReference type="PANTHER" id="PTHR15364">
    <property type="entry name" value="2'-DEOXYNUCLEOSIDE 5'-PHOSPHATE N-HYDROLASE 1"/>
    <property type="match status" value="1"/>
</dbReference>
<dbReference type="EC" id="3.2.2.-" evidence="6"/>
<keyword evidence="2 6" id="KW-0378">Hydrolase</keyword>
<comment type="catalytic activity">
    <reaction evidence="6">
        <text>a purine 2'-deoxyribonucleoside 5'-phosphate + H2O = a purine nucleobase + 2-deoxy-D-ribose 5-phosphate</text>
        <dbReference type="Rhea" id="RHEA:51132"/>
        <dbReference type="ChEBI" id="CHEBI:15377"/>
        <dbReference type="ChEBI" id="CHEBI:26386"/>
        <dbReference type="ChEBI" id="CHEBI:62877"/>
        <dbReference type="ChEBI" id="CHEBI:142198"/>
    </reaction>
</comment>
<dbReference type="HAMAP" id="MF_03036">
    <property type="entry name" value="Nuc_phosphate_hydrolase"/>
    <property type="match status" value="1"/>
</dbReference>
<organism evidence="7 8">
    <name type="scientific">Candidatus Desulfolinea nitratireducens</name>
    <dbReference type="NCBI Taxonomy" id="2841698"/>
    <lineage>
        <taxon>Bacteria</taxon>
        <taxon>Bacillati</taxon>
        <taxon>Chloroflexota</taxon>
        <taxon>Anaerolineae</taxon>
        <taxon>Anaerolineales</taxon>
        <taxon>Anaerolineales incertae sedis</taxon>
        <taxon>Candidatus Desulfolinea</taxon>
    </lineage>
</organism>
<name>A0A8J6NI00_9CHLR</name>
<evidence type="ECO:0000256" key="6">
    <source>
        <dbReference type="HAMAP-Rule" id="MF_03036"/>
    </source>
</evidence>
<dbReference type="InterPro" id="IPR051239">
    <property type="entry name" value="2'-dNMP_N-hydrolase"/>
</dbReference>
<comment type="similarity">
    <text evidence="6">Belongs to the 2'-deoxynucleoside 5'-phosphate N-hydrolase 1 family.</text>
</comment>